<gene>
    <name evidence="2" type="ORF">GTH32_18710</name>
</gene>
<reference evidence="2 3" key="1">
    <citation type="submission" date="2020-01" db="EMBL/GenBank/DDBJ databases">
        <authorList>
            <person name="Chen J."/>
            <person name="Zhu S."/>
            <person name="Yang J."/>
        </authorList>
    </citation>
    <scope>NUCLEOTIDE SEQUENCE [LARGE SCALE GENOMIC DNA]</scope>
    <source>
        <strain evidence="2 3">345S023</strain>
    </source>
</reference>
<dbReference type="Proteomes" id="UP000470213">
    <property type="component" value="Unassembled WGS sequence"/>
</dbReference>
<keyword evidence="3" id="KW-1185">Reference proteome</keyword>
<sequence>MKHLALLGLAVAGFSCSALAMAQSTKTVQIVDTQGKPPFKRKMVEIPVQDVAQFEELGEVETVRKRVVTSFNGKPPYTRRVVEVPVVDIAQFEEVSQAAQKQVKSGKRPPFKR</sequence>
<keyword evidence="1" id="KW-0732">Signal</keyword>
<organism evidence="2 3">
    <name type="scientific">Alteromonas profundi</name>
    <dbReference type="NCBI Taxonomy" id="2696062"/>
    <lineage>
        <taxon>Bacteria</taxon>
        <taxon>Pseudomonadati</taxon>
        <taxon>Pseudomonadota</taxon>
        <taxon>Gammaproteobacteria</taxon>
        <taxon>Alteromonadales</taxon>
        <taxon>Alteromonadaceae</taxon>
        <taxon>Alteromonas/Salinimonas group</taxon>
        <taxon>Alteromonas</taxon>
    </lineage>
</organism>
<evidence type="ECO:0000313" key="3">
    <source>
        <dbReference type="Proteomes" id="UP000470213"/>
    </source>
</evidence>
<evidence type="ECO:0000313" key="2">
    <source>
        <dbReference type="EMBL" id="NDV93206.1"/>
    </source>
</evidence>
<comment type="caution">
    <text evidence="2">The sequence shown here is derived from an EMBL/GenBank/DDBJ whole genome shotgun (WGS) entry which is preliminary data.</text>
</comment>
<protein>
    <submittedName>
        <fullName evidence="2">Uncharacterized protein</fullName>
    </submittedName>
</protein>
<feature type="chain" id="PRO_5031258059" evidence="1">
    <location>
        <begin position="21"/>
        <end position="113"/>
    </location>
</feature>
<accession>A0A7X5LPK8</accession>
<feature type="signal peptide" evidence="1">
    <location>
        <begin position="1"/>
        <end position="20"/>
    </location>
</feature>
<evidence type="ECO:0000256" key="1">
    <source>
        <dbReference type="SAM" id="SignalP"/>
    </source>
</evidence>
<name>A0A7X5LPK8_9ALTE</name>
<dbReference type="RefSeq" id="WP_163088654.1">
    <property type="nucleotide sequence ID" value="NZ_JAAAWN010000050.1"/>
</dbReference>
<dbReference type="AlphaFoldDB" id="A0A7X5LPK8"/>
<proteinExistence type="predicted"/>
<dbReference type="PROSITE" id="PS51257">
    <property type="entry name" value="PROKAR_LIPOPROTEIN"/>
    <property type="match status" value="1"/>
</dbReference>
<dbReference type="EMBL" id="JAAAWN010000050">
    <property type="protein sequence ID" value="NDV93206.1"/>
    <property type="molecule type" value="Genomic_DNA"/>
</dbReference>